<accession>A0A8C0WYD3</accession>
<organism evidence="2">
    <name type="scientific">Castor canadensis</name>
    <name type="common">American beaver</name>
    <dbReference type="NCBI Taxonomy" id="51338"/>
    <lineage>
        <taxon>Eukaryota</taxon>
        <taxon>Metazoa</taxon>
        <taxon>Chordata</taxon>
        <taxon>Craniata</taxon>
        <taxon>Vertebrata</taxon>
        <taxon>Euteleostomi</taxon>
        <taxon>Mammalia</taxon>
        <taxon>Eutheria</taxon>
        <taxon>Euarchontoglires</taxon>
        <taxon>Glires</taxon>
        <taxon>Rodentia</taxon>
        <taxon>Castorimorpha</taxon>
        <taxon>Castoridae</taxon>
        <taxon>Castor</taxon>
    </lineage>
</organism>
<dbReference type="Ensembl" id="ENSCCNT00000019840.1">
    <property type="protein sequence ID" value="ENSCCNP00000015189.1"/>
    <property type="gene ID" value="ENSCCNG00000015585.1"/>
</dbReference>
<protein>
    <submittedName>
        <fullName evidence="2">Uncharacterized protein</fullName>
    </submittedName>
</protein>
<feature type="region of interest" description="Disordered" evidence="1">
    <location>
        <begin position="32"/>
        <end position="59"/>
    </location>
</feature>
<evidence type="ECO:0000313" key="2">
    <source>
        <dbReference type="Ensembl" id="ENSCCNP00000015189.1"/>
    </source>
</evidence>
<reference evidence="2" key="1">
    <citation type="submission" date="2023-09" db="UniProtKB">
        <authorList>
            <consortium name="Ensembl"/>
        </authorList>
    </citation>
    <scope>IDENTIFICATION</scope>
</reference>
<evidence type="ECO:0000256" key="1">
    <source>
        <dbReference type="SAM" id="MobiDB-lite"/>
    </source>
</evidence>
<sequence length="158" mass="17272">TRLSLFVEKGKVKVRAAAALRPLWPQTSLLEPTRPQQRKVSTMAQSLPTPPGNPRQGNVWTTASPSLSLKLQSRFCLKFHLHLCPQGQGAAGGGRWFGACFHVQGRTQVSECPQSNVQIAVMSRVKPLPGTQCLWQTIGAAVDNAAEHTQVHSQTLVW</sequence>
<dbReference type="AlphaFoldDB" id="A0A8C0WYD3"/>
<name>A0A8C0WYD3_CASCN</name>
<feature type="compositionally biased region" description="Polar residues" evidence="1">
    <location>
        <begin position="32"/>
        <end position="47"/>
    </location>
</feature>
<proteinExistence type="predicted"/>